<evidence type="ECO:0000313" key="4">
    <source>
        <dbReference type="Proteomes" id="UP001239445"/>
    </source>
</evidence>
<feature type="transmembrane region" description="Helical" evidence="2">
    <location>
        <begin position="242"/>
        <end position="264"/>
    </location>
</feature>
<feature type="region of interest" description="Disordered" evidence="1">
    <location>
        <begin position="37"/>
        <end position="60"/>
    </location>
</feature>
<organism evidence="3 4">
    <name type="scientific">Echria macrotheca</name>
    <dbReference type="NCBI Taxonomy" id="438768"/>
    <lineage>
        <taxon>Eukaryota</taxon>
        <taxon>Fungi</taxon>
        <taxon>Dikarya</taxon>
        <taxon>Ascomycota</taxon>
        <taxon>Pezizomycotina</taxon>
        <taxon>Sordariomycetes</taxon>
        <taxon>Sordariomycetidae</taxon>
        <taxon>Sordariales</taxon>
        <taxon>Schizotheciaceae</taxon>
        <taxon>Echria</taxon>
    </lineage>
</organism>
<evidence type="ECO:0000313" key="3">
    <source>
        <dbReference type="EMBL" id="KAK1749833.1"/>
    </source>
</evidence>
<keyword evidence="2" id="KW-1133">Transmembrane helix</keyword>
<keyword evidence="2" id="KW-0472">Membrane</keyword>
<protein>
    <submittedName>
        <fullName evidence="3">Uncharacterized protein</fullName>
    </submittedName>
</protein>
<dbReference type="Proteomes" id="UP001239445">
    <property type="component" value="Unassembled WGS sequence"/>
</dbReference>
<name>A0AAJ0F3Y4_9PEZI</name>
<keyword evidence="4" id="KW-1185">Reference proteome</keyword>
<gene>
    <name evidence="3" type="ORF">QBC47DRAFT_395403</name>
</gene>
<reference evidence="3" key="1">
    <citation type="submission" date="2023-06" db="EMBL/GenBank/DDBJ databases">
        <title>Genome-scale phylogeny and comparative genomics of the fungal order Sordariales.</title>
        <authorList>
            <consortium name="Lawrence Berkeley National Laboratory"/>
            <person name="Hensen N."/>
            <person name="Bonometti L."/>
            <person name="Westerberg I."/>
            <person name="Brannstrom I.O."/>
            <person name="Guillou S."/>
            <person name="Cros-Aarteil S."/>
            <person name="Calhoun S."/>
            <person name="Haridas S."/>
            <person name="Kuo A."/>
            <person name="Mondo S."/>
            <person name="Pangilinan J."/>
            <person name="Riley R."/>
            <person name="Labutti K."/>
            <person name="Andreopoulos B."/>
            <person name="Lipzen A."/>
            <person name="Chen C."/>
            <person name="Yanf M."/>
            <person name="Daum C."/>
            <person name="Ng V."/>
            <person name="Clum A."/>
            <person name="Steindorff A."/>
            <person name="Ohm R."/>
            <person name="Martin F."/>
            <person name="Silar P."/>
            <person name="Natvig D."/>
            <person name="Lalanne C."/>
            <person name="Gautier V."/>
            <person name="Ament-Velasquez S.L."/>
            <person name="Kruys A."/>
            <person name="Hutchinson M.I."/>
            <person name="Powell A.J."/>
            <person name="Barry K."/>
            <person name="Miller A.N."/>
            <person name="Grigoriev I.V."/>
            <person name="Debuchy R."/>
            <person name="Gladieux P."/>
            <person name="Thoren M.H."/>
            <person name="Johannesson H."/>
        </authorList>
    </citation>
    <scope>NUCLEOTIDE SEQUENCE</scope>
    <source>
        <strain evidence="3">PSN4</strain>
    </source>
</reference>
<comment type="caution">
    <text evidence="3">The sequence shown here is derived from an EMBL/GenBank/DDBJ whole genome shotgun (WGS) entry which is preliminary data.</text>
</comment>
<keyword evidence="2" id="KW-0812">Transmembrane</keyword>
<accession>A0AAJ0F3Y4</accession>
<evidence type="ECO:0000256" key="2">
    <source>
        <dbReference type="SAM" id="Phobius"/>
    </source>
</evidence>
<dbReference type="EMBL" id="MU839852">
    <property type="protein sequence ID" value="KAK1749833.1"/>
    <property type="molecule type" value="Genomic_DNA"/>
</dbReference>
<dbReference type="AlphaFoldDB" id="A0AAJ0F3Y4"/>
<proteinExistence type="predicted"/>
<evidence type="ECO:0000256" key="1">
    <source>
        <dbReference type="SAM" id="MobiDB-lite"/>
    </source>
</evidence>
<sequence length="325" mass="36580">MSTDTQPRRVLFLVTTPIWEKLDWVLHKIDSELPKATANPAGQPATVWHDKTSSPSASIPTIEPHASFTKHFALGAMDEDDWEDSDLTVVQKLGKAYFWQHLGSSHCPSSSEARHVGAWKEEDIRKIAGIQFLGWTEKSNDVITDDYCSKLLKGWSYLPVWWNCQAFATRLAFLVVELETYRNLVARLAKQLHQHIVHWVISCRDKKLIEVADAAGRFGLECWVNGIFSGFFCPPAAPVCGAGAVGCLLVFFGTSLTVAAYRFIDATRSKGFQKNMKRLQGTFPLLEQLHTHICDPERGMDFSEQPYVDRVEDADDDIGDYSDDL</sequence>